<dbReference type="GO" id="GO:0001965">
    <property type="term" value="F:G-protein alpha-subunit binding"/>
    <property type="evidence" value="ECO:0007669"/>
    <property type="project" value="TreeGrafter"/>
</dbReference>
<dbReference type="InterPro" id="IPR019318">
    <property type="entry name" value="Gua_nucleotide_exch_fac_Ric8"/>
</dbReference>
<organism evidence="5 6">
    <name type="scientific">Fistulina hepatica ATCC 64428</name>
    <dbReference type="NCBI Taxonomy" id="1128425"/>
    <lineage>
        <taxon>Eukaryota</taxon>
        <taxon>Fungi</taxon>
        <taxon>Dikarya</taxon>
        <taxon>Basidiomycota</taxon>
        <taxon>Agaricomycotina</taxon>
        <taxon>Agaricomycetes</taxon>
        <taxon>Agaricomycetidae</taxon>
        <taxon>Agaricales</taxon>
        <taxon>Fistulinaceae</taxon>
        <taxon>Fistulina</taxon>
    </lineage>
</organism>
<dbReference type="EMBL" id="KN881639">
    <property type="protein sequence ID" value="KIY52575.1"/>
    <property type="molecule type" value="Genomic_DNA"/>
</dbReference>
<feature type="compositionally biased region" description="Low complexity" evidence="4">
    <location>
        <begin position="359"/>
        <end position="368"/>
    </location>
</feature>
<evidence type="ECO:0000313" key="5">
    <source>
        <dbReference type="EMBL" id="KIY52575.1"/>
    </source>
</evidence>
<dbReference type="Pfam" id="PF10165">
    <property type="entry name" value="Ric8"/>
    <property type="match status" value="1"/>
</dbReference>
<dbReference type="PANTHER" id="PTHR12425">
    <property type="entry name" value="SYNEMBRYN"/>
    <property type="match status" value="1"/>
</dbReference>
<evidence type="ECO:0000256" key="1">
    <source>
        <dbReference type="ARBA" id="ARBA00009049"/>
    </source>
</evidence>
<accession>A0A0D7AL19</accession>
<keyword evidence="6" id="KW-1185">Reference proteome</keyword>
<comment type="similarity">
    <text evidence="1">Belongs to the synembryn family.</text>
</comment>
<feature type="compositionally biased region" description="Low complexity" evidence="4">
    <location>
        <begin position="331"/>
        <end position="346"/>
    </location>
</feature>
<dbReference type="AlphaFoldDB" id="A0A0D7AL19"/>
<gene>
    <name evidence="5" type="ORF">FISHEDRAFT_34994</name>
</gene>
<keyword evidence="2" id="KW-0344">Guanine-nucleotide releasing factor</keyword>
<dbReference type="OrthoDB" id="5585685at2759"/>
<evidence type="ECO:0000256" key="3">
    <source>
        <dbReference type="ARBA" id="ARBA00023186"/>
    </source>
</evidence>
<feature type="region of interest" description="Disordered" evidence="4">
    <location>
        <begin position="329"/>
        <end position="368"/>
    </location>
</feature>
<dbReference type="GO" id="GO:0005085">
    <property type="term" value="F:guanyl-nucleotide exchange factor activity"/>
    <property type="evidence" value="ECO:0007669"/>
    <property type="project" value="UniProtKB-KW"/>
</dbReference>
<dbReference type="GO" id="GO:0005737">
    <property type="term" value="C:cytoplasm"/>
    <property type="evidence" value="ECO:0007669"/>
    <property type="project" value="TreeGrafter"/>
</dbReference>
<dbReference type="Proteomes" id="UP000054144">
    <property type="component" value="Unassembled WGS sequence"/>
</dbReference>
<dbReference type="GO" id="GO:0007186">
    <property type="term" value="P:G protein-coupled receptor signaling pathway"/>
    <property type="evidence" value="ECO:0007669"/>
    <property type="project" value="TreeGrafter"/>
</dbReference>
<evidence type="ECO:0008006" key="7">
    <source>
        <dbReference type="Google" id="ProtNLM"/>
    </source>
</evidence>
<sequence length="625" mass="68241">METSYSASSTVSDHIYSLSNPFSNVENTQTTAAPPTFDAGTREQLVQLLIDDIPSHARSPHAARAMLAIKTLGKNPHGSLIIAKPDNLTALLTFASKPNVDPDACAEALRSIANALLLVDAARRTFVNAPVRGGDVVVVMFESAVVPDQIFILSRILFLATVTAPDYIVTLVRERHIFDIVKPKFESLTSDVMLNIPMAREAMADMLKFIFNILMHFPKMAGEPTTASSHDERKVIGDFWSADLNPILTPVLTAFYALASTIPSPLTSPLSHIIHALITIPINDQLRNTWFPPPEPVIYVSPAPTHHRPVFLGGRAQSTLDRALNAVRTFSRSPRPSAPSGGASPPKSRPDKLRKGRRSLSLGRTTTLTVTPQLPVPARPDIFNVAYNLLDSSFEYYFPGDIEPDHASVRKRVKESAPDATIDDTLTPLVVLVTRLCMADTTTTSSAVTPAARLLALLCPPDLDRSPSAPLEGRPNLLGRLLRLLACVYHPRLKDAAGELLWTDATAPPLSPERLTAMTATRMSALLGYGNIAGYLFNRGVMSAPGVDETSGGYIEDKTPARAINPITGTYETPRNKSDLPEMTEEEKEAEMEKLFVLFDRLERTGAIPKEQNPVRKAIQKSQQM</sequence>
<proteinExistence type="inferred from homology"/>
<protein>
    <recommendedName>
        <fullName evidence="7">Synembryn-A</fullName>
    </recommendedName>
</protein>
<dbReference type="PANTHER" id="PTHR12425:SF5">
    <property type="entry name" value="SYNEMBRYN"/>
    <property type="match status" value="1"/>
</dbReference>
<keyword evidence="3" id="KW-0143">Chaperone</keyword>
<evidence type="ECO:0000313" key="6">
    <source>
        <dbReference type="Proteomes" id="UP000054144"/>
    </source>
</evidence>
<evidence type="ECO:0000256" key="4">
    <source>
        <dbReference type="SAM" id="MobiDB-lite"/>
    </source>
</evidence>
<evidence type="ECO:0000256" key="2">
    <source>
        <dbReference type="ARBA" id="ARBA00022658"/>
    </source>
</evidence>
<name>A0A0D7AL19_9AGAR</name>
<reference evidence="5 6" key="1">
    <citation type="journal article" date="2015" name="Fungal Genet. Biol.">
        <title>Evolution of novel wood decay mechanisms in Agaricales revealed by the genome sequences of Fistulina hepatica and Cylindrobasidium torrendii.</title>
        <authorList>
            <person name="Floudas D."/>
            <person name="Held B.W."/>
            <person name="Riley R."/>
            <person name="Nagy L.G."/>
            <person name="Koehler G."/>
            <person name="Ransdell A.S."/>
            <person name="Younus H."/>
            <person name="Chow J."/>
            <person name="Chiniquy J."/>
            <person name="Lipzen A."/>
            <person name="Tritt A."/>
            <person name="Sun H."/>
            <person name="Haridas S."/>
            <person name="LaButti K."/>
            <person name="Ohm R.A."/>
            <person name="Kues U."/>
            <person name="Blanchette R.A."/>
            <person name="Grigoriev I.V."/>
            <person name="Minto R.E."/>
            <person name="Hibbett D.S."/>
        </authorList>
    </citation>
    <scope>NUCLEOTIDE SEQUENCE [LARGE SCALE GENOMIC DNA]</scope>
    <source>
        <strain evidence="5 6">ATCC 64428</strain>
    </source>
</reference>